<proteinExistence type="predicted"/>
<feature type="region of interest" description="Disordered" evidence="2">
    <location>
        <begin position="29"/>
        <end position="51"/>
    </location>
</feature>
<gene>
    <name evidence="3" type="ORF">WCD58_32510</name>
</gene>
<feature type="compositionally biased region" description="Basic and acidic residues" evidence="2">
    <location>
        <begin position="37"/>
        <end position="51"/>
    </location>
</feature>
<dbReference type="Proteomes" id="UP001369736">
    <property type="component" value="Unassembled WGS sequence"/>
</dbReference>
<comment type="caution">
    <text evidence="3">The sequence shown here is derived from an EMBL/GenBank/DDBJ whole genome shotgun (WGS) entry which is preliminary data.</text>
</comment>
<evidence type="ECO:0000313" key="3">
    <source>
        <dbReference type="EMBL" id="MEJ2865913.1"/>
    </source>
</evidence>
<evidence type="ECO:0000313" key="4">
    <source>
        <dbReference type="Proteomes" id="UP001369736"/>
    </source>
</evidence>
<name>A0ABU8MHK2_9PSEU</name>
<keyword evidence="1" id="KW-0175">Coiled coil</keyword>
<evidence type="ECO:0000256" key="1">
    <source>
        <dbReference type="SAM" id="Coils"/>
    </source>
</evidence>
<dbReference type="EMBL" id="JBBEGM010000024">
    <property type="protein sequence ID" value="MEJ2865913.1"/>
    <property type="molecule type" value="Genomic_DNA"/>
</dbReference>
<evidence type="ECO:0000256" key="2">
    <source>
        <dbReference type="SAM" id="MobiDB-lite"/>
    </source>
</evidence>
<evidence type="ECO:0008006" key="5">
    <source>
        <dbReference type="Google" id="ProtNLM"/>
    </source>
</evidence>
<feature type="coiled-coil region" evidence="1">
    <location>
        <begin position="1"/>
        <end position="28"/>
    </location>
</feature>
<sequence>MNTIDAEIAAVIDRLRRLRAEIQEALRASDRGAFPDVQRERGRHADNPADA</sequence>
<dbReference type="RefSeq" id="WP_337707293.1">
    <property type="nucleotide sequence ID" value="NZ_JBBEGM010000024.1"/>
</dbReference>
<organism evidence="3 4">
    <name type="scientific">Actinomycetospora flava</name>
    <dbReference type="NCBI Taxonomy" id="3129232"/>
    <lineage>
        <taxon>Bacteria</taxon>
        <taxon>Bacillati</taxon>
        <taxon>Actinomycetota</taxon>
        <taxon>Actinomycetes</taxon>
        <taxon>Pseudonocardiales</taxon>
        <taxon>Pseudonocardiaceae</taxon>
        <taxon>Actinomycetospora</taxon>
    </lineage>
</organism>
<accession>A0ABU8MHK2</accession>
<keyword evidence="4" id="KW-1185">Reference proteome</keyword>
<protein>
    <recommendedName>
        <fullName evidence="5">Chorismate mutase</fullName>
    </recommendedName>
</protein>
<reference evidence="3 4" key="1">
    <citation type="submission" date="2024-03" db="EMBL/GenBank/DDBJ databases">
        <title>Actinomycetospora sp. OC33-EN07, a novel actinomycete isolated from wild orchid (Aerides multiflora).</title>
        <authorList>
            <person name="Suriyachadkun C."/>
        </authorList>
    </citation>
    <scope>NUCLEOTIDE SEQUENCE [LARGE SCALE GENOMIC DNA]</scope>
    <source>
        <strain evidence="3 4">OC33-EN07</strain>
    </source>
</reference>